<reference evidence="5" key="1">
    <citation type="submission" date="2019-11" db="EMBL/GenBank/DDBJ databases">
        <authorList>
            <person name="Feng L."/>
        </authorList>
    </citation>
    <scope>NUCLEOTIDE SEQUENCE</scope>
    <source>
        <strain evidence="5">CinnocuumLFYP12</strain>
    </source>
</reference>
<dbReference type="GeneID" id="61928197"/>
<evidence type="ECO:0000259" key="4">
    <source>
        <dbReference type="PROSITE" id="PS50949"/>
    </source>
</evidence>
<dbReference type="InterPro" id="IPR036390">
    <property type="entry name" value="WH_DNA-bd_sf"/>
</dbReference>
<keyword evidence="1" id="KW-0805">Transcription regulation</keyword>
<name>A0A6N2WMC5_CLOIN</name>
<dbReference type="InterPro" id="IPR036388">
    <property type="entry name" value="WH-like_DNA-bd_sf"/>
</dbReference>
<keyword evidence="3" id="KW-0804">Transcription</keyword>
<evidence type="ECO:0000256" key="2">
    <source>
        <dbReference type="ARBA" id="ARBA00023125"/>
    </source>
</evidence>
<gene>
    <name evidence="5" type="primary">ytrA_6</name>
    <name evidence="5" type="ORF">CILFYP12_03363</name>
</gene>
<sequence length="128" mass="14613">MVHIDTNTDKPIFIQIAEQLEDAIFVGTFPEETKIPSTNEISALLNINPHTVLKGMNMLVDEEIIYKRRGLGMYVKEGAVMKIRTKRQGQFFDQYIATLVTEASKLDMTKEEVIQLIERGYSNECNSN</sequence>
<dbReference type="CDD" id="cd07377">
    <property type="entry name" value="WHTH_GntR"/>
    <property type="match status" value="1"/>
</dbReference>
<feature type="domain" description="HTH gntR-type" evidence="4">
    <location>
        <begin position="10"/>
        <end position="78"/>
    </location>
</feature>
<dbReference type="PANTHER" id="PTHR38445">
    <property type="entry name" value="HTH-TYPE TRANSCRIPTIONAL REPRESSOR YTRA"/>
    <property type="match status" value="1"/>
</dbReference>
<dbReference type="SUPFAM" id="SSF46785">
    <property type="entry name" value="Winged helix' DNA-binding domain"/>
    <property type="match status" value="1"/>
</dbReference>
<dbReference type="Pfam" id="PF00392">
    <property type="entry name" value="GntR"/>
    <property type="match status" value="1"/>
</dbReference>
<dbReference type="GO" id="GO:0003700">
    <property type="term" value="F:DNA-binding transcription factor activity"/>
    <property type="evidence" value="ECO:0007669"/>
    <property type="project" value="InterPro"/>
</dbReference>
<keyword evidence="2" id="KW-0238">DNA-binding</keyword>
<dbReference type="EMBL" id="CACRTE010000035">
    <property type="protein sequence ID" value="VYT43884.1"/>
    <property type="molecule type" value="Genomic_DNA"/>
</dbReference>
<dbReference type="InterPro" id="IPR000524">
    <property type="entry name" value="Tscrpt_reg_HTH_GntR"/>
</dbReference>
<dbReference type="SMART" id="SM00345">
    <property type="entry name" value="HTH_GNTR"/>
    <property type="match status" value="1"/>
</dbReference>
<proteinExistence type="predicted"/>
<accession>A0A6N2WMC5</accession>
<dbReference type="AlphaFoldDB" id="A0A6N2WMC5"/>
<dbReference type="Gene3D" id="1.10.10.10">
    <property type="entry name" value="Winged helix-like DNA-binding domain superfamily/Winged helix DNA-binding domain"/>
    <property type="match status" value="1"/>
</dbReference>
<organism evidence="5">
    <name type="scientific">Clostridium innocuum</name>
    <dbReference type="NCBI Taxonomy" id="1522"/>
    <lineage>
        <taxon>Bacteria</taxon>
        <taxon>Bacillati</taxon>
        <taxon>Bacillota</taxon>
        <taxon>Clostridia</taxon>
        <taxon>Eubacteriales</taxon>
        <taxon>Clostridiaceae</taxon>
        <taxon>Clostridium</taxon>
    </lineage>
</organism>
<evidence type="ECO:0000313" key="5">
    <source>
        <dbReference type="EMBL" id="VYT43884.1"/>
    </source>
</evidence>
<protein>
    <submittedName>
        <fullName evidence="5">HTH-type transcriptional repressor YtrA</fullName>
    </submittedName>
</protein>
<evidence type="ECO:0000256" key="1">
    <source>
        <dbReference type="ARBA" id="ARBA00023015"/>
    </source>
</evidence>
<dbReference type="PROSITE" id="PS50949">
    <property type="entry name" value="HTH_GNTR"/>
    <property type="match status" value="1"/>
</dbReference>
<evidence type="ECO:0000256" key="3">
    <source>
        <dbReference type="ARBA" id="ARBA00023163"/>
    </source>
</evidence>
<dbReference type="RefSeq" id="WP_002606368.1">
    <property type="nucleotide sequence ID" value="NZ_BAAACC010000014.1"/>
</dbReference>
<dbReference type="PANTHER" id="PTHR38445:SF10">
    <property type="entry name" value="GNTR-FAMILY TRANSCRIPTIONAL REGULATOR"/>
    <property type="match status" value="1"/>
</dbReference>
<dbReference type="GO" id="GO:0003677">
    <property type="term" value="F:DNA binding"/>
    <property type="evidence" value="ECO:0007669"/>
    <property type="project" value="UniProtKB-KW"/>
</dbReference>